<dbReference type="Proteomes" id="UP000051442">
    <property type="component" value="Unassembled WGS sequence"/>
</dbReference>
<evidence type="ECO:0000313" key="2">
    <source>
        <dbReference type="Proteomes" id="UP000051442"/>
    </source>
</evidence>
<organism evidence="1 2">
    <name type="scientific">Secundilactobacillus similis DSM 23365 = JCM 2765</name>
    <dbReference type="NCBI Taxonomy" id="1423804"/>
    <lineage>
        <taxon>Bacteria</taxon>
        <taxon>Bacillati</taxon>
        <taxon>Bacillota</taxon>
        <taxon>Bacilli</taxon>
        <taxon>Lactobacillales</taxon>
        <taxon>Lactobacillaceae</taxon>
        <taxon>Secundilactobacillus</taxon>
    </lineage>
</organism>
<dbReference type="PATRIC" id="fig|1423804.4.peg.2260"/>
<evidence type="ECO:0000313" key="1">
    <source>
        <dbReference type="EMBL" id="KRN18215.1"/>
    </source>
</evidence>
<gene>
    <name evidence="1" type="ORF">FD14_GL002079</name>
</gene>
<keyword evidence="2" id="KW-1185">Reference proteome</keyword>
<sequence length="150" mass="17209">MKQLVIGLAAGIAAFSIGSIGLTHQVQAKTTYLPAGIRHHVWYRTTSGTEGGFHDRTIFKGNTLTFKTLGYAHANSTRLTMVTVHWQFKNLKHTSKWNYYGRKYYTKTKYELVKIHIKNAHQFDLIPKHFAQLRGNYTGNEDYGATIFKR</sequence>
<dbReference type="OrthoDB" id="2321527at2"/>
<accession>A0A0R2EYU7</accession>
<comment type="caution">
    <text evidence="1">The sequence shown here is derived from an EMBL/GenBank/DDBJ whole genome shotgun (WGS) entry which is preliminary data.</text>
</comment>
<dbReference type="EMBL" id="AYZM01000158">
    <property type="protein sequence ID" value="KRN18215.1"/>
    <property type="molecule type" value="Genomic_DNA"/>
</dbReference>
<protein>
    <submittedName>
        <fullName evidence="1">Uncharacterized protein</fullName>
    </submittedName>
</protein>
<dbReference type="AlphaFoldDB" id="A0A0R2EYU7"/>
<name>A0A0R2EYU7_9LACO</name>
<reference evidence="1 2" key="1">
    <citation type="journal article" date="2015" name="Genome Announc.">
        <title>Expanding the biotechnology potential of lactobacilli through comparative genomics of 213 strains and associated genera.</title>
        <authorList>
            <person name="Sun Z."/>
            <person name="Harris H.M."/>
            <person name="McCann A."/>
            <person name="Guo C."/>
            <person name="Argimon S."/>
            <person name="Zhang W."/>
            <person name="Yang X."/>
            <person name="Jeffery I.B."/>
            <person name="Cooney J.C."/>
            <person name="Kagawa T.F."/>
            <person name="Liu W."/>
            <person name="Song Y."/>
            <person name="Salvetti E."/>
            <person name="Wrobel A."/>
            <person name="Rasinkangas P."/>
            <person name="Parkhill J."/>
            <person name="Rea M.C."/>
            <person name="O'Sullivan O."/>
            <person name="Ritari J."/>
            <person name="Douillard F.P."/>
            <person name="Paul Ross R."/>
            <person name="Yang R."/>
            <person name="Briner A.E."/>
            <person name="Felis G.E."/>
            <person name="de Vos W.M."/>
            <person name="Barrangou R."/>
            <person name="Klaenhammer T.R."/>
            <person name="Caufield P.W."/>
            <person name="Cui Y."/>
            <person name="Zhang H."/>
            <person name="O'Toole P.W."/>
        </authorList>
    </citation>
    <scope>NUCLEOTIDE SEQUENCE [LARGE SCALE GENOMIC DNA]</scope>
    <source>
        <strain evidence="1 2">DSM 23365</strain>
    </source>
</reference>
<dbReference type="RefSeq" id="WP_054732771.1">
    <property type="nucleotide sequence ID" value="NZ_AYZM01000158.1"/>
</dbReference>
<proteinExistence type="predicted"/>